<protein>
    <submittedName>
        <fullName evidence="1">Uncharacterized protein</fullName>
    </submittedName>
</protein>
<dbReference type="AlphaFoldDB" id="A0A0F9AJY3"/>
<feature type="non-terminal residue" evidence="1">
    <location>
        <position position="41"/>
    </location>
</feature>
<sequence>MTAPVPKQLWQQFYRAQFETAFGAGGGSVDWNIGGNGGGAT</sequence>
<dbReference type="EMBL" id="LAZR01045541">
    <property type="protein sequence ID" value="KKK98630.1"/>
    <property type="molecule type" value="Genomic_DNA"/>
</dbReference>
<gene>
    <name evidence="1" type="ORF">LCGC14_2640800</name>
</gene>
<comment type="caution">
    <text evidence="1">The sequence shown here is derived from an EMBL/GenBank/DDBJ whole genome shotgun (WGS) entry which is preliminary data.</text>
</comment>
<accession>A0A0F9AJY3</accession>
<organism evidence="1">
    <name type="scientific">marine sediment metagenome</name>
    <dbReference type="NCBI Taxonomy" id="412755"/>
    <lineage>
        <taxon>unclassified sequences</taxon>
        <taxon>metagenomes</taxon>
        <taxon>ecological metagenomes</taxon>
    </lineage>
</organism>
<reference evidence="1" key="1">
    <citation type="journal article" date="2015" name="Nature">
        <title>Complex archaea that bridge the gap between prokaryotes and eukaryotes.</title>
        <authorList>
            <person name="Spang A."/>
            <person name="Saw J.H."/>
            <person name="Jorgensen S.L."/>
            <person name="Zaremba-Niedzwiedzka K."/>
            <person name="Martijn J."/>
            <person name="Lind A.E."/>
            <person name="van Eijk R."/>
            <person name="Schleper C."/>
            <person name="Guy L."/>
            <person name="Ettema T.J."/>
        </authorList>
    </citation>
    <scope>NUCLEOTIDE SEQUENCE</scope>
</reference>
<proteinExistence type="predicted"/>
<name>A0A0F9AJY3_9ZZZZ</name>
<evidence type="ECO:0000313" key="1">
    <source>
        <dbReference type="EMBL" id="KKK98630.1"/>
    </source>
</evidence>